<accession>Q752V6</accession>
<sequence length="867" mass="97299">MTNNSGEDECLRKSVVDSIVLALEKLSGSDVDHAATINIAFNLLDVLKSVNNRFDLTVVEAANRRDVLSPVLLALRDRPDLAPLDLFACLFAYCSVINALQPLVVKFVQAWNKDDYLREALARSAAGSPRTTEKLGFYSVISYLENFHTLDHKSLSYLNLQLERVLVDHWLPLWASYLKAGSATNLQQWIVQERFLLRIHDESVQDFIIALKCQDVEQWHHLAALNMSSWNYFIYMTSNRFLRFSDSQINQPSFKEFALGFLTKCVGNDSFTLLHTDPKFKFQVLMEVLDHSEMNFFQEPHLMNLLKIALSQFYVIVRDNSADDITNLHLQLGELGTTQSLPALINMLLFVVARFLINVGNVTEAGVNQQNDTNWFKRYDKHVIPSSFHRLLPQLPPISKSLFAFDYTSTYLPSNIITNYSQIITNLLDSLILLLSINRSLLVFYHESQLGSLHFMDYGSSNVENSNENEAFQGIENDTSLQFMELYYIPLVTALLLSDQLLESPADSPKLVSPKLPQINGRLLFIHVLKCLEQLIDNHGSSALYHLIKFLSMVSIEDLSIQKKSILLLNHLFFHGDSDHILQLCLQNELTTQPLNDYISLWNDGSKTYGLFFTQVFKRKQPEVSVVSKTYGDLLRLIPEYKPPAYGAASSSTAVPLSIPMHSSPPDTLMMDTIPLQTPTVNKPKFNTNATSFIPQNMNMATPSRHSPSNSVALPPQPPSTLYATFPSPMLFGSGNSAMTQLPTPITESYAQSTSFYIPQQTIVRPTPTRHSSYPSMPTSNSTGSSTASNATGTPQHQRTWQPPTGTPTGPSSYGQQQQQSPSFMTSTGAGKLVNSGKNYILGGHNRAVNNSRSQSIHVDEFEKMQI</sequence>
<dbReference type="Pfam" id="PF22575">
    <property type="entry name" value="Vir1p"/>
    <property type="match status" value="2"/>
</dbReference>
<dbReference type="InParanoid" id="Q752V6"/>
<feature type="region of interest" description="Disordered" evidence="1">
    <location>
        <begin position="766"/>
        <end position="831"/>
    </location>
</feature>
<proteinExistence type="predicted"/>
<dbReference type="GO" id="GO:0051321">
    <property type="term" value="P:meiotic cell cycle"/>
    <property type="evidence" value="ECO:0007669"/>
    <property type="project" value="InterPro"/>
</dbReference>
<dbReference type="HOGENOM" id="CLU_360944_0_0_1"/>
<dbReference type="GO" id="GO:0045944">
    <property type="term" value="P:positive regulation of transcription by RNA polymerase II"/>
    <property type="evidence" value="ECO:0007669"/>
    <property type="project" value="InterPro"/>
</dbReference>
<feature type="compositionally biased region" description="Low complexity" evidence="1">
    <location>
        <begin position="779"/>
        <end position="794"/>
    </location>
</feature>
<dbReference type="EMBL" id="AE016819">
    <property type="protein sequence ID" value="AAS53838.2"/>
    <property type="molecule type" value="Genomic_DNA"/>
</dbReference>
<dbReference type="Proteomes" id="UP000000591">
    <property type="component" value="Chromosome VI"/>
</dbReference>
<feature type="compositionally biased region" description="Polar residues" evidence="1">
    <location>
        <begin position="766"/>
        <end position="778"/>
    </location>
</feature>
<name>Q752V6_EREGS</name>
<dbReference type="OMA" id="NYILGGH"/>
<dbReference type="STRING" id="284811.Q752V6"/>
<gene>
    <name evidence="2" type="ORF">AGOS_AFR467W</name>
</gene>
<reference evidence="2 3" key="1">
    <citation type="journal article" date="2004" name="Science">
        <title>The Ashbya gossypii genome as a tool for mapping the ancient Saccharomyces cerevisiae genome.</title>
        <authorList>
            <person name="Dietrich F.S."/>
            <person name="Voegeli S."/>
            <person name="Brachat S."/>
            <person name="Lerch A."/>
            <person name="Gates K."/>
            <person name="Steiner S."/>
            <person name="Mohr C."/>
            <person name="Pohlmann R."/>
            <person name="Luedi P."/>
            <person name="Choi S."/>
            <person name="Wing R.A."/>
            <person name="Flavier A."/>
            <person name="Gaffney T.D."/>
            <person name="Philippsen P."/>
        </authorList>
    </citation>
    <scope>NUCLEOTIDE SEQUENCE [LARGE SCALE GENOMIC DNA]</scope>
    <source>
        <strain evidence="3">ATCC 10895 / CBS 109.51 / FGSC 9923 / NRRL Y-1056</strain>
    </source>
</reference>
<organism evidence="2 3">
    <name type="scientific">Eremothecium gossypii (strain ATCC 10895 / CBS 109.51 / FGSC 9923 / NRRL Y-1056)</name>
    <name type="common">Yeast</name>
    <name type="synonym">Ashbya gossypii</name>
    <dbReference type="NCBI Taxonomy" id="284811"/>
    <lineage>
        <taxon>Eukaryota</taxon>
        <taxon>Fungi</taxon>
        <taxon>Dikarya</taxon>
        <taxon>Ascomycota</taxon>
        <taxon>Saccharomycotina</taxon>
        <taxon>Saccharomycetes</taxon>
        <taxon>Saccharomycetales</taxon>
        <taxon>Saccharomycetaceae</taxon>
        <taxon>Eremothecium</taxon>
    </lineage>
</organism>
<evidence type="ECO:0000313" key="2">
    <source>
        <dbReference type="EMBL" id="AAS53838.2"/>
    </source>
</evidence>
<dbReference type="OrthoDB" id="4069217at2759"/>
<dbReference type="FunCoup" id="Q752V6">
    <property type="interactions" value="136"/>
</dbReference>
<dbReference type="InterPro" id="IPR054776">
    <property type="entry name" value="VIR1_yeast"/>
</dbReference>
<keyword evidence="3" id="KW-1185">Reference proteome</keyword>
<dbReference type="AlphaFoldDB" id="Q752V6"/>
<evidence type="ECO:0000256" key="1">
    <source>
        <dbReference type="SAM" id="MobiDB-lite"/>
    </source>
</evidence>
<dbReference type="RefSeq" id="NP_986014.2">
    <property type="nucleotide sequence ID" value="NM_212150.2"/>
</dbReference>
<protein>
    <submittedName>
        <fullName evidence="2">AFR467Wp</fullName>
    </submittedName>
</protein>
<dbReference type="eggNOG" id="ENOG502QWIZ">
    <property type="taxonomic scope" value="Eukaryota"/>
</dbReference>
<feature type="compositionally biased region" description="Low complexity" evidence="1">
    <location>
        <begin position="803"/>
        <end position="823"/>
    </location>
</feature>
<reference evidence="3" key="2">
    <citation type="journal article" date="2013" name="G3 (Bethesda)">
        <title>Genomes of Ashbya fungi isolated from insects reveal four mating-type loci, numerous translocations, lack of transposons, and distinct gene duplications.</title>
        <authorList>
            <person name="Dietrich F.S."/>
            <person name="Voegeli S."/>
            <person name="Kuo S."/>
            <person name="Philippsen P."/>
        </authorList>
    </citation>
    <scope>GENOME REANNOTATION</scope>
    <source>
        <strain evidence="3">ATCC 10895 / CBS 109.51 / FGSC 9923 / NRRL Y-1056</strain>
    </source>
</reference>
<dbReference type="KEGG" id="ago:AGOS_AFR467W"/>
<dbReference type="GeneID" id="4622291"/>
<evidence type="ECO:0000313" key="3">
    <source>
        <dbReference type="Proteomes" id="UP000000591"/>
    </source>
</evidence>